<feature type="transmembrane region" description="Helical" evidence="2">
    <location>
        <begin position="175"/>
        <end position="192"/>
    </location>
</feature>
<keyword evidence="2" id="KW-0472">Membrane</keyword>
<sequence length="193" mass="21323">MDFTERRKKILDQNRKYPKRLLILEGILGIGLTAEFCMLSYGPPKIVRYLILLVAMFAIAWIDWHDRRIPNKILVLLLAARGILLCIEWAAYPEYGFSLFLSVLFGLLTGGGMFLLAGVISRGGIGMGDIKLFAVTGSYMGSGSILAVIFLTVMASAVYSVVMLLLKKVKLKEEIPFAPFILIGTILTMALGM</sequence>
<proteinExistence type="inferred from homology"/>
<protein>
    <submittedName>
        <fullName evidence="4">Prepilin peptidase</fullName>
    </submittedName>
</protein>
<dbReference type="EMBL" id="RHJS01000002">
    <property type="protein sequence ID" value="RRK34199.1"/>
    <property type="molecule type" value="Genomic_DNA"/>
</dbReference>
<dbReference type="AlphaFoldDB" id="A0A426DN32"/>
<feature type="transmembrane region" description="Helical" evidence="2">
    <location>
        <begin position="132"/>
        <end position="155"/>
    </location>
</feature>
<evidence type="ECO:0000259" key="3">
    <source>
        <dbReference type="Pfam" id="PF01478"/>
    </source>
</evidence>
<gene>
    <name evidence="4" type="ORF">EBB54_24845</name>
</gene>
<evidence type="ECO:0000313" key="4">
    <source>
        <dbReference type="EMBL" id="RRK34199.1"/>
    </source>
</evidence>
<keyword evidence="5" id="KW-1185">Reference proteome</keyword>
<dbReference type="Gene3D" id="1.20.120.1220">
    <property type="match status" value="1"/>
</dbReference>
<feature type="transmembrane region" description="Helical" evidence="2">
    <location>
        <begin position="47"/>
        <end position="64"/>
    </location>
</feature>
<dbReference type="Pfam" id="PF01478">
    <property type="entry name" value="Peptidase_A24"/>
    <property type="match status" value="1"/>
</dbReference>
<name>A0A426DN32_9FIRM</name>
<dbReference type="InterPro" id="IPR050882">
    <property type="entry name" value="Prepilin_peptidase/N-MTase"/>
</dbReference>
<feature type="transmembrane region" description="Helical" evidence="2">
    <location>
        <begin position="73"/>
        <end position="92"/>
    </location>
</feature>
<comment type="caution">
    <text evidence="4">The sequence shown here is derived from an EMBL/GenBank/DDBJ whole genome shotgun (WGS) entry which is preliminary data.</text>
</comment>
<dbReference type="Proteomes" id="UP000274920">
    <property type="component" value="Unassembled WGS sequence"/>
</dbReference>
<dbReference type="PANTHER" id="PTHR30487">
    <property type="entry name" value="TYPE 4 PREPILIN-LIKE PROTEINS LEADER PEPTIDE-PROCESSING ENZYME"/>
    <property type="match status" value="1"/>
</dbReference>
<keyword evidence="2" id="KW-0812">Transmembrane</keyword>
<dbReference type="GO" id="GO:0005886">
    <property type="term" value="C:plasma membrane"/>
    <property type="evidence" value="ECO:0007669"/>
    <property type="project" value="TreeGrafter"/>
</dbReference>
<evidence type="ECO:0000256" key="1">
    <source>
        <dbReference type="ARBA" id="ARBA00005801"/>
    </source>
</evidence>
<dbReference type="GO" id="GO:0006465">
    <property type="term" value="P:signal peptide processing"/>
    <property type="evidence" value="ECO:0007669"/>
    <property type="project" value="TreeGrafter"/>
</dbReference>
<dbReference type="InterPro" id="IPR000045">
    <property type="entry name" value="Prepilin_IV_endopep_pep"/>
</dbReference>
<reference evidence="4" key="1">
    <citation type="submission" date="2018-10" db="EMBL/GenBank/DDBJ databases">
        <title>Schaedlerella arabinophila gen. nov. sp. nov., isolated from the mouse intestinal tract and comparative analysis with the genome of the closely related altered Schaedler flora strain ASF502.</title>
        <authorList>
            <person name="Miyake S."/>
            <person name="Soh M."/>
            <person name="Seedorf H."/>
        </authorList>
    </citation>
    <scope>NUCLEOTIDE SEQUENCE [LARGE SCALE GENOMIC DNA]</scope>
    <source>
        <strain evidence="4">DSM 106076</strain>
    </source>
</reference>
<feature type="transmembrane region" description="Helical" evidence="2">
    <location>
        <begin position="98"/>
        <end position="120"/>
    </location>
</feature>
<organism evidence="4 5">
    <name type="scientific">Schaedlerella arabinosiphila</name>
    <dbReference type="NCBI Taxonomy" id="2044587"/>
    <lineage>
        <taxon>Bacteria</taxon>
        <taxon>Bacillati</taxon>
        <taxon>Bacillota</taxon>
        <taxon>Clostridia</taxon>
        <taxon>Lachnospirales</taxon>
        <taxon>Lachnospiraceae</taxon>
        <taxon>Schaedlerella</taxon>
    </lineage>
</organism>
<evidence type="ECO:0000256" key="2">
    <source>
        <dbReference type="SAM" id="Phobius"/>
    </source>
</evidence>
<comment type="similarity">
    <text evidence="1">Belongs to the peptidase A24 family.</text>
</comment>
<dbReference type="PANTHER" id="PTHR30487:SF0">
    <property type="entry name" value="PREPILIN LEADER PEPTIDASE_N-METHYLTRANSFERASE-RELATED"/>
    <property type="match status" value="1"/>
</dbReference>
<accession>A0A426DN32</accession>
<feature type="transmembrane region" description="Helical" evidence="2">
    <location>
        <begin position="21"/>
        <end position="41"/>
    </location>
</feature>
<dbReference type="RefSeq" id="WP_125129355.1">
    <property type="nucleotide sequence ID" value="NZ_RHJS01000002.1"/>
</dbReference>
<feature type="domain" description="Prepilin type IV endopeptidase peptidase" evidence="3">
    <location>
        <begin position="50"/>
        <end position="160"/>
    </location>
</feature>
<keyword evidence="2" id="KW-1133">Transmembrane helix</keyword>
<dbReference type="GO" id="GO:0004190">
    <property type="term" value="F:aspartic-type endopeptidase activity"/>
    <property type="evidence" value="ECO:0007669"/>
    <property type="project" value="InterPro"/>
</dbReference>
<evidence type="ECO:0000313" key="5">
    <source>
        <dbReference type="Proteomes" id="UP000274920"/>
    </source>
</evidence>